<feature type="region of interest" description="Disordered" evidence="1">
    <location>
        <begin position="17"/>
        <end position="56"/>
    </location>
</feature>
<evidence type="ECO:0000256" key="1">
    <source>
        <dbReference type="SAM" id="MobiDB-lite"/>
    </source>
</evidence>
<feature type="region of interest" description="Disordered" evidence="1">
    <location>
        <begin position="118"/>
        <end position="166"/>
    </location>
</feature>
<feature type="compositionally biased region" description="Low complexity" evidence="1">
    <location>
        <begin position="213"/>
        <end position="222"/>
    </location>
</feature>
<keyword evidence="3" id="KW-1185">Reference proteome</keyword>
<evidence type="ECO:0000313" key="3">
    <source>
        <dbReference type="Proteomes" id="UP001627154"/>
    </source>
</evidence>
<reference evidence="2 3" key="1">
    <citation type="journal article" date="2024" name="bioRxiv">
        <title>A reference genome for Trichogramma kaykai: A tiny desert-dwelling parasitoid wasp with competing sex-ratio distorters.</title>
        <authorList>
            <person name="Culotta J."/>
            <person name="Lindsey A.R."/>
        </authorList>
    </citation>
    <scope>NUCLEOTIDE SEQUENCE [LARGE SCALE GENOMIC DNA]</scope>
    <source>
        <strain evidence="2 3">KSX58</strain>
    </source>
</reference>
<feature type="compositionally biased region" description="Low complexity" evidence="1">
    <location>
        <begin position="146"/>
        <end position="166"/>
    </location>
</feature>
<feature type="compositionally biased region" description="Low complexity" evidence="1">
    <location>
        <begin position="119"/>
        <end position="129"/>
    </location>
</feature>
<comment type="caution">
    <text evidence="2">The sequence shown here is derived from an EMBL/GenBank/DDBJ whole genome shotgun (WGS) entry which is preliminary data.</text>
</comment>
<feature type="region of interest" description="Disordered" evidence="1">
    <location>
        <begin position="198"/>
        <end position="258"/>
    </location>
</feature>
<dbReference type="EMBL" id="JBJJXI010000148">
    <property type="protein sequence ID" value="KAL3386068.1"/>
    <property type="molecule type" value="Genomic_DNA"/>
</dbReference>
<accession>A0ABD2VZF4</accession>
<organism evidence="2 3">
    <name type="scientific">Trichogramma kaykai</name>
    <dbReference type="NCBI Taxonomy" id="54128"/>
    <lineage>
        <taxon>Eukaryota</taxon>
        <taxon>Metazoa</taxon>
        <taxon>Ecdysozoa</taxon>
        <taxon>Arthropoda</taxon>
        <taxon>Hexapoda</taxon>
        <taxon>Insecta</taxon>
        <taxon>Pterygota</taxon>
        <taxon>Neoptera</taxon>
        <taxon>Endopterygota</taxon>
        <taxon>Hymenoptera</taxon>
        <taxon>Apocrita</taxon>
        <taxon>Proctotrupomorpha</taxon>
        <taxon>Chalcidoidea</taxon>
        <taxon>Trichogrammatidae</taxon>
        <taxon>Trichogramma</taxon>
    </lineage>
</organism>
<dbReference type="AlphaFoldDB" id="A0ABD2VZF4"/>
<name>A0ABD2VZF4_9HYME</name>
<protein>
    <submittedName>
        <fullName evidence="2">Uncharacterized protein</fullName>
    </submittedName>
</protein>
<sequence length="258" mass="27634">MDEELMVATTPNHLSDSRQYLRAYSEGSGPPPYACGSNRPADGEDSSSITAATTAVPQSPVLQFSMARYFLQATRSSSLRSLDGSRHFLPKQRSPLHLQAGGIQQQWQAYSNSFATLPTRSRTTSSSTTAVPNNNSGAGEQPQHLNHNNNNNNSTGAESTTTPSTPLLVSTRHRRSYRHAQLKDVVSKLDPERIAAARAAAAANAADDDSCDSSESSSSSESEGARTTNPPTPVAKKRPKPNLRLDLPPLQSAAFTDV</sequence>
<evidence type="ECO:0000313" key="2">
    <source>
        <dbReference type="EMBL" id="KAL3386068.1"/>
    </source>
</evidence>
<feature type="compositionally biased region" description="Polar residues" evidence="1">
    <location>
        <begin position="46"/>
        <end position="56"/>
    </location>
</feature>
<dbReference type="Proteomes" id="UP001627154">
    <property type="component" value="Unassembled WGS sequence"/>
</dbReference>
<proteinExistence type="predicted"/>
<gene>
    <name evidence="2" type="ORF">TKK_018289</name>
</gene>